<organism evidence="5 6">
    <name type="scientific">Candida parapsilosis</name>
    <name type="common">Yeast</name>
    <dbReference type="NCBI Taxonomy" id="5480"/>
    <lineage>
        <taxon>Eukaryota</taxon>
        <taxon>Fungi</taxon>
        <taxon>Dikarya</taxon>
        <taxon>Ascomycota</taxon>
        <taxon>Saccharomycotina</taxon>
        <taxon>Pichiomycetes</taxon>
        <taxon>Debaryomycetaceae</taxon>
        <taxon>Candida/Lodderomyces clade</taxon>
        <taxon>Candida</taxon>
    </lineage>
</organism>
<comment type="similarity">
    <text evidence="2">Belongs to the RRG7 family.</text>
</comment>
<sequence length="260" mass="30128">MLFRFCFCFLRCLFYYVLRICNFSTTLMNSYRLLTRKYSSTALIENVGQYLKHCKLKKVNTTSTVFRGTLYEFHVKHLLELKLHGKNMIRCGGSYDNGIDIIGQWDLDPFYQISLKMNNVEHKIHNASLLHLLPGTSTKRPISLSNDIQLVVQCKNTKKRLGAAEVRQLSGILEYHKFNKKRTFMMMVSPHPLTVQGITQLNKSSYPMINLIVSPLKNEMDHYDYDNWEGGSLCSAYLNHAATKVLSGFRMEQQLLQLIK</sequence>
<evidence type="ECO:0000256" key="1">
    <source>
        <dbReference type="ARBA" id="ARBA00004173"/>
    </source>
</evidence>
<evidence type="ECO:0000256" key="4">
    <source>
        <dbReference type="ARBA" id="ARBA00023128"/>
    </source>
</evidence>
<dbReference type="Pfam" id="PF10356">
    <property type="entry name" value="RRG7"/>
    <property type="match status" value="1"/>
</dbReference>
<protein>
    <recommendedName>
        <fullName evidence="3">Required for respiratory growth protein 7, mitochondrial</fullName>
    </recommendedName>
</protein>
<dbReference type="EMBL" id="JABWAB010000001">
    <property type="protein sequence ID" value="KAF6058484.1"/>
    <property type="molecule type" value="Genomic_DNA"/>
</dbReference>
<dbReference type="InterPro" id="IPR018828">
    <property type="entry name" value="RRG7"/>
</dbReference>
<gene>
    <name evidence="5" type="ORF">FOB60_000066</name>
</gene>
<evidence type="ECO:0000313" key="5">
    <source>
        <dbReference type="EMBL" id="KAF6058484.1"/>
    </source>
</evidence>
<reference evidence="5" key="1">
    <citation type="submission" date="2020-03" db="EMBL/GenBank/DDBJ databases">
        <title>FDA dAtabase for Regulatory Grade micrObial Sequences (FDA-ARGOS): Supporting development and validation of Infectious Disease Dx tests.</title>
        <authorList>
            <person name="Campos J."/>
            <person name="Goldberg B."/>
            <person name="Tallon L."/>
            <person name="Sadzewicz L."/>
            <person name="Vavikolanu K."/>
            <person name="Mehta A."/>
            <person name="Aluvathingal J."/>
            <person name="Nadendla S."/>
            <person name="Nandy P."/>
            <person name="Geyer C."/>
            <person name="Yan Y."/>
            <person name="Sichtig H."/>
        </authorList>
    </citation>
    <scope>NUCLEOTIDE SEQUENCE [LARGE SCALE GENOMIC DNA]</scope>
    <source>
        <strain evidence="5">FDAARGOS_652</strain>
    </source>
</reference>
<dbReference type="PANTHER" id="PTHR28133">
    <property type="entry name" value="REQUIRED FOR RESPIRATORY GROWTH PROTEIN 7, MITOCHONDRIAL"/>
    <property type="match status" value="1"/>
</dbReference>
<dbReference type="AlphaFoldDB" id="A0A8X7TCI9"/>
<dbReference type="Proteomes" id="UP000590412">
    <property type="component" value="Unassembled WGS sequence"/>
</dbReference>
<proteinExistence type="inferred from homology"/>
<dbReference type="PANTHER" id="PTHR28133:SF1">
    <property type="entry name" value="REQUIRED FOR RESPIRATORY GROWTH PROTEIN 7, MITOCHONDRIAL"/>
    <property type="match status" value="1"/>
</dbReference>
<keyword evidence="4" id="KW-0496">Mitochondrion</keyword>
<dbReference type="GO" id="GO:0005739">
    <property type="term" value="C:mitochondrion"/>
    <property type="evidence" value="ECO:0007669"/>
    <property type="project" value="UniProtKB-SubCell"/>
</dbReference>
<evidence type="ECO:0000313" key="6">
    <source>
        <dbReference type="Proteomes" id="UP000590412"/>
    </source>
</evidence>
<evidence type="ECO:0000256" key="2">
    <source>
        <dbReference type="ARBA" id="ARBA00009554"/>
    </source>
</evidence>
<name>A0A8X7TCI9_CANPA</name>
<evidence type="ECO:0000256" key="3">
    <source>
        <dbReference type="ARBA" id="ARBA00014638"/>
    </source>
</evidence>
<accession>A0A8X7TCI9</accession>
<comment type="subcellular location">
    <subcellularLocation>
        <location evidence="1">Mitochondrion</location>
    </subcellularLocation>
</comment>
<comment type="caution">
    <text evidence="5">The sequence shown here is derived from an EMBL/GenBank/DDBJ whole genome shotgun (WGS) entry which is preliminary data.</text>
</comment>